<keyword evidence="6" id="KW-1133">Transmembrane helix</keyword>
<evidence type="ECO:0000313" key="8">
    <source>
        <dbReference type="EMBL" id="WCG23370.1"/>
    </source>
</evidence>
<feature type="transmembrane region" description="Helical" evidence="6">
    <location>
        <begin position="12"/>
        <end position="29"/>
    </location>
</feature>
<organism evidence="8 9">
    <name type="scientific">Vagococcus lutrae</name>
    <dbReference type="NCBI Taxonomy" id="81947"/>
    <lineage>
        <taxon>Bacteria</taxon>
        <taxon>Bacillati</taxon>
        <taxon>Bacillota</taxon>
        <taxon>Bacilli</taxon>
        <taxon>Lactobacillales</taxon>
        <taxon>Enterococcaceae</taxon>
        <taxon>Vagococcus</taxon>
    </lineage>
</organism>
<keyword evidence="6" id="KW-0472">Membrane</keyword>
<dbReference type="PANTHER" id="PTHR34138">
    <property type="entry name" value="CELL SHAPE-DETERMINING PROTEIN MREC"/>
    <property type="match status" value="1"/>
</dbReference>
<sequence length="289" mass="31785">MKKKNSSKQMIIGIIIAIIIVFLVSVSVMQRDKKNESGPIQSTGNDLVAKVDKAISFPLRAFEATVSSVTNLFGTYQENSQLKKRLDSYASLENQNLLLEKENQALKDQLELTATISSYEQINANVISRSPDDWQNILIIDRGTNDGIEANMPVMGRKGLIGRVIVANKSSSKVELLTSRNQNSNHFPIMVVSEKGETAYGLMENYLDEEESLVITQLTTTKDIQPGDQVLTSGLGSTSPKGLLIGEVKKVNPTKYGLEQEVYVTPASSLYDISVVTVVKRLVGSELEE</sequence>
<dbReference type="RefSeq" id="WP_222317177.1">
    <property type="nucleotide sequence ID" value="NZ_CP081833.1"/>
</dbReference>
<dbReference type="PIRSF" id="PIRSF038471">
    <property type="entry name" value="MreC"/>
    <property type="match status" value="1"/>
</dbReference>
<dbReference type="InterPro" id="IPR042177">
    <property type="entry name" value="Cell/Rod_1"/>
</dbReference>
<dbReference type="Gene3D" id="2.40.10.340">
    <property type="entry name" value="Rod shape-determining protein MreC, domain 1"/>
    <property type="match status" value="1"/>
</dbReference>
<keyword evidence="3 5" id="KW-0133">Cell shape</keyword>
<keyword evidence="6" id="KW-0812">Transmembrane</keyword>
<name>A0AAE9XJN1_9ENTE</name>
<dbReference type="AlphaFoldDB" id="A0AAE9XJN1"/>
<dbReference type="InterPro" id="IPR055342">
    <property type="entry name" value="MreC_beta-barrel_core"/>
</dbReference>
<reference evidence="8" key="1">
    <citation type="submission" date="2023-01" db="EMBL/GenBank/DDBJ databases">
        <title>Oxazolidinone resistance genes in florfenicol resistant enterococci from beef cattle and veal calves at slaughter.</title>
        <authorList>
            <person name="Biggel M."/>
        </authorList>
    </citation>
    <scope>NUCLEOTIDE SEQUENCE</scope>
    <source>
        <strain evidence="8">K204-1</strain>
    </source>
</reference>
<evidence type="ECO:0000256" key="3">
    <source>
        <dbReference type="ARBA" id="ARBA00022960"/>
    </source>
</evidence>
<proteinExistence type="inferred from homology"/>
<evidence type="ECO:0000256" key="4">
    <source>
        <dbReference type="ARBA" id="ARBA00032089"/>
    </source>
</evidence>
<accession>A0AAE9XJN1</accession>
<evidence type="ECO:0000256" key="2">
    <source>
        <dbReference type="ARBA" id="ARBA00013855"/>
    </source>
</evidence>
<evidence type="ECO:0000256" key="6">
    <source>
        <dbReference type="SAM" id="Phobius"/>
    </source>
</evidence>
<dbReference type="Pfam" id="PF04085">
    <property type="entry name" value="MreC"/>
    <property type="match status" value="1"/>
</dbReference>
<dbReference type="GO" id="GO:0008360">
    <property type="term" value="P:regulation of cell shape"/>
    <property type="evidence" value="ECO:0007669"/>
    <property type="project" value="UniProtKB-KW"/>
</dbReference>
<dbReference type="InterPro" id="IPR007221">
    <property type="entry name" value="MreC"/>
</dbReference>
<evidence type="ECO:0000256" key="1">
    <source>
        <dbReference type="ARBA" id="ARBA00009369"/>
    </source>
</evidence>
<dbReference type="InterPro" id="IPR042175">
    <property type="entry name" value="Cell/Rod_MreC_2"/>
</dbReference>
<dbReference type="NCBIfam" id="TIGR00219">
    <property type="entry name" value="mreC"/>
    <property type="match status" value="1"/>
</dbReference>
<evidence type="ECO:0000259" key="7">
    <source>
        <dbReference type="Pfam" id="PF04085"/>
    </source>
</evidence>
<comment type="function">
    <text evidence="5">Involved in formation and maintenance of cell shape.</text>
</comment>
<evidence type="ECO:0000313" key="9">
    <source>
        <dbReference type="Proteomes" id="UP001179600"/>
    </source>
</evidence>
<dbReference type="GO" id="GO:0005886">
    <property type="term" value="C:plasma membrane"/>
    <property type="evidence" value="ECO:0007669"/>
    <property type="project" value="TreeGrafter"/>
</dbReference>
<comment type="similarity">
    <text evidence="1 5">Belongs to the MreC family.</text>
</comment>
<evidence type="ECO:0000256" key="5">
    <source>
        <dbReference type="PIRNR" id="PIRNR038471"/>
    </source>
</evidence>
<dbReference type="Proteomes" id="UP001179600">
    <property type="component" value="Chromosome"/>
</dbReference>
<dbReference type="Gene3D" id="2.40.10.350">
    <property type="entry name" value="Rod shape-determining protein MreC, domain 2"/>
    <property type="match status" value="1"/>
</dbReference>
<dbReference type="Gene3D" id="1.20.5.490">
    <property type="entry name" value="Single helix bin"/>
    <property type="match status" value="1"/>
</dbReference>
<dbReference type="PANTHER" id="PTHR34138:SF1">
    <property type="entry name" value="CELL SHAPE-DETERMINING PROTEIN MREC"/>
    <property type="match status" value="1"/>
</dbReference>
<protein>
    <recommendedName>
        <fullName evidence="2 5">Cell shape-determining protein MreC</fullName>
    </recommendedName>
    <alternativeName>
        <fullName evidence="4 5">Cell shape protein MreC</fullName>
    </alternativeName>
</protein>
<dbReference type="EMBL" id="CP116507">
    <property type="protein sequence ID" value="WCG23370.1"/>
    <property type="molecule type" value="Genomic_DNA"/>
</dbReference>
<gene>
    <name evidence="8" type="primary">mreC</name>
    <name evidence="8" type="ORF">PML95_03775</name>
</gene>
<feature type="domain" description="Rod shape-determining protein MreC beta-barrel core" evidence="7">
    <location>
        <begin position="126"/>
        <end position="280"/>
    </location>
</feature>